<dbReference type="AlphaFoldDB" id="A0A1G4JP70"/>
<evidence type="ECO:0000313" key="1">
    <source>
        <dbReference type="EMBL" id="SCU92360.1"/>
    </source>
</evidence>
<reference evidence="1 2" key="1">
    <citation type="submission" date="2016-03" db="EMBL/GenBank/DDBJ databases">
        <authorList>
            <person name="Devillers H."/>
        </authorList>
    </citation>
    <scope>NUCLEOTIDE SEQUENCE [LARGE SCALE GENOMIC DNA]</scope>
    <source>
        <strain evidence="1">CBS 11717</strain>
    </source>
</reference>
<gene>
    <name evidence="1" type="ORF">LAMI_0E09956G</name>
</gene>
<dbReference type="EMBL" id="LT598465">
    <property type="protein sequence ID" value="SCU92360.1"/>
    <property type="molecule type" value="Genomic_DNA"/>
</dbReference>
<name>A0A1G4JP70_9SACH</name>
<protein>
    <submittedName>
        <fullName evidence="1">LAMI_0E09956g1_1</fullName>
    </submittedName>
</protein>
<keyword evidence="2" id="KW-1185">Reference proteome</keyword>
<organism evidence="1 2">
    <name type="scientific">Lachancea mirantina</name>
    <dbReference type="NCBI Taxonomy" id="1230905"/>
    <lineage>
        <taxon>Eukaryota</taxon>
        <taxon>Fungi</taxon>
        <taxon>Dikarya</taxon>
        <taxon>Ascomycota</taxon>
        <taxon>Saccharomycotina</taxon>
        <taxon>Saccharomycetes</taxon>
        <taxon>Saccharomycetales</taxon>
        <taxon>Saccharomycetaceae</taxon>
        <taxon>Lachancea</taxon>
    </lineage>
</organism>
<dbReference type="Proteomes" id="UP000191024">
    <property type="component" value="Chromosome E"/>
</dbReference>
<evidence type="ECO:0000313" key="2">
    <source>
        <dbReference type="Proteomes" id="UP000191024"/>
    </source>
</evidence>
<accession>A0A1G4JP70</accession>
<proteinExistence type="predicted"/>
<sequence length="153" mass="17113">MLPTESLGETRNEGNNYCCLATALFDYDCVACLLDRFAALIPRCGRRGAIMSIIDKTRDFSETRAFLLQERSFFSKKKSPPLSMQRDNPIQNTKAAARIDPSPVTASVFPAGALLLLNSFSENFRAVQNDINFHPRRVSTKWILAICAQLHEG</sequence>